<reference evidence="2" key="1">
    <citation type="journal article" date="2019" name="Int. J. Syst. Evol. Microbiol.">
        <title>The Global Catalogue of Microorganisms (GCM) 10K type strain sequencing project: providing services to taxonomists for standard genome sequencing and annotation.</title>
        <authorList>
            <consortium name="The Broad Institute Genomics Platform"/>
            <consortium name="The Broad Institute Genome Sequencing Center for Infectious Disease"/>
            <person name="Wu L."/>
            <person name="Ma J."/>
        </authorList>
    </citation>
    <scope>NUCLEOTIDE SEQUENCE [LARGE SCALE GENOMIC DNA]</scope>
    <source>
        <strain evidence="2">CCUG 56401</strain>
    </source>
</reference>
<evidence type="ECO:0008006" key="3">
    <source>
        <dbReference type="Google" id="ProtNLM"/>
    </source>
</evidence>
<dbReference type="SUPFAM" id="SSF48452">
    <property type="entry name" value="TPR-like"/>
    <property type="match status" value="1"/>
</dbReference>
<proteinExistence type="predicted"/>
<organism evidence="1 2">
    <name type="scientific">Saccharopolyspora rosea</name>
    <dbReference type="NCBI Taxonomy" id="524884"/>
    <lineage>
        <taxon>Bacteria</taxon>
        <taxon>Bacillati</taxon>
        <taxon>Actinomycetota</taxon>
        <taxon>Actinomycetes</taxon>
        <taxon>Pseudonocardiales</taxon>
        <taxon>Pseudonocardiaceae</taxon>
        <taxon>Saccharopolyspora</taxon>
    </lineage>
</organism>
<evidence type="ECO:0000313" key="2">
    <source>
        <dbReference type="Proteomes" id="UP001597018"/>
    </source>
</evidence>
<dbReference type="EMBL" id="JBHTIW010000046">
    <property type="protein sequence ID" value="MFD0923895.1"/>
    <property type="molecule type" value="Genomic_DNA"/>
</dbReference>
<dbReference type="RefSeq" id="WP_345601030.1">
    <property type="nucleotide sequence ID" value="NZ_BAABLT010000025.1"/>
</dbReference>
<gene>
    <name evidence="1" type="ORF">ACFQ16_29460</name>
</gene>
<accession>A0ABW3G2Z2</accession>
<dbReference type="InterPro" id="IPR011990">
    <property type="entry name" value="TPR-like_helical_dom_sf"/>
</dbReference>
<dbReference type="Proteomes" id="UP001597018">
    <property type="component" value="Unassembled WGS sequence"/>
</dbReference>
<dbReference type="Gene3D" id="1.25.40.10">
    <property type="entry name" value="Tetratricopeptide repeat domain"/>
    <property type="match status" value="1"/>
</dbReference>
<protein>
    <recommendedName>
        <fullName evidence="3">Transcriptional regulator</fullName>
    </recommendedName>
</protein>
<sequence>MASKDPVAGAALLRQLRESRGWSWADLARALRETAARLSLASVRNTRPASIQRTVARWESPTAPTSPGERYQFLLGHLYARSATGALALGTGSDWTLFVDALRHFGVTEHRIGHLSEMVTRSSDLDDTDALTQALVGGQLPAAPEEGVVRRLAHEVASINSQVGSTPLVRLQLRLAPVINLCQRMVQSTRREDVLLLAKGSFALAGRLAFETRDDETAESLYRDAAKAAGRLPDHRHRAAVHTSHAMVALHRSNDLDTASKLSRAAVAEAHRSDSYALRARAHAVYAEVSARTGQPDRASTALARAWRTIEQLQHDQQPCGFDADRLDGFDGLCALYAGNVHRANDRLERSLTTLTKPRDAVQRGIVSTDLALARLRIGDPAASLVLLHDAVDLAAATGGRVPIQRLRHARRALRHSRAETYLAELDEHLHDVLMR</sequence>
<evidence type="ECO:0000313" key="1">
    <source>
        <dbReference type="EMBL" id="MFD0923895.1"/>
    </source>
</evidence>
<comment type="caution">
    <text evidence="1">The sequence shown here is derived from an EMBL/GenBank/DDBJ whole genome shotgun (WGS) entry which is preliminary data.</text>
</comment>
<name>A0ABW3G2Z2_9PSEU</name>
<keyword evidence="2" id="KW-1185">Reference proteome</keyword>